<evidence type="ECO:0000256" key="4">
    <source>
        <dbReference type="ARBA" id="ARBA00023237"/>
    </source>
</evidence>
<dbReference type="STRING" id="1526658.BHK69_15645"/>
<dbReference type="InterPro" id="IPR051692">
    <property type="entry name" value="OMP-like"/>
</dbReference>
<protein>
    <recommendedName>
        <fullName evidence="6">Outer membrane protein beta-barrel domain-containing protein</fullName>
    </recommendedName>
</protein>
<accession>A0A1D7U2U6</accession>
<dbReference type="PANTHER" id="PTHR34001">
    <property type="entry name" value="BLL7405 PROTEIN"/>
    <property type="match status" value="1"/>
</dbReference>
<comment type="subcellular location">
    <subcellularLocation>
        <location evidence="1">Cell outer membrane</location>
    </subcellularLocation>
</comment>
<dbReference type="InterPro" id="IPR011250">
    <property type="entry name" value="OMP/PagP_B-barrel"/>
</dbReference>
<dbReference type="RefSeq" id="WP_069690906.1">
    <property type="nucleotide sequence ID" value="NZ_CP017147.1"/>
</dbReference>
<keyword evidence="8" id="KW-1185">Reference proteome</keyword>
<comment type="similarity">
    <text evidence="5">Belongs to the Omp25/RopB family.</text>
</comment>
<name>A0A1D7U2U6_9HYPH</name>
<dbReference type="EMBL" id="CP017147">
    <property type="protein sequence ID" value="AOO81695.1"/>
    <property type="molecule type" value="Genomic_DNA"/>
</dbReference>
<dbReference type="InterPro" id="IPR027385">
    <property type="entry name" value="Beta-barrel_OMP"/>
</dbReference>
<dbReference type="Proteomes" id="UP000094969">
    <property type="component" value="Chromosome"/>
</dbReference>
<dbReference type="KEGG" id="bvv:BHK69_15645"/>
<sequence length="278" mass="29827">MRIRSLILTGVAVAGLVLVVDRAALGADYPVLRGSQQTEDAPPRDFESGTFNWTGFYVGGFAGQTQTRFRTDRGVMDLANGLFNATTALNEMSPGELVRTSPRDDRGITFGGFAGYNMAFGEAVIGFEAEYSRIDQNTTASTLEGRLLSSGPAIVASIQEARLNDYVNARLRLGYAYGRLMPYFTIGAAAGRFDTNVAVAADWRPSTTSTTSYFGYPRIAGGPKKDVWGYGMSVGGGVEAALADNIVVRGEYLFTRFNNVEGVTVNVNTARVAAALKF</sequence>
<evidence type="ECO:0000259" key="6">
    <source>
        <dbReference type="Pfam" id="PF13505"/>
    </source>
</evidence>
<keyword evidence="4" id="KW-0998">Cell outer membrane</keyword>
<keyword evidence="3" id="KW-0472">Membrane</keyword>
<gene>
    <name evidence="7" type="ORF">BHK69_15645</name>
</gene>
<dbReference type="GO" id="GO:0009279">
    <property type="term" value="C:cell outer membrane"/>
    <property type="evidence" value="ECO:0007669"/>
    <property type="project" value="UniProtKB-SubCell"/>
</dbReference>
<feature type="domain" description="Outer membrane protein beta-barrel" evidence="6">
    <location>
        <begin position="52"/>
        <end position="278"/>
    </location>
</feature>
<evidence type="ECO:0000256" key="5">
    <source>
        <dbReference type="ARBA" id="ARBA00038306"/>
    </source>
</evidence>
<evidence type="ECO:0000256" key="2">
    <source>
        <dbReference type="ARBA" id="ARBA00022729"/>
    </source>
</evidence>
<evidence type="ECO:0000256" key="1">
    <source>
        <dbReference type="ARBA" id="ARBA00004442"/>
    </source>
</evidence>
<dbReference type="AlphaFoldDB" id="A0A1D7U2U6"/>
<reference evidence="7 8" key="1">
    <citation type="journal article" date="2015" name="Antonie Van Leeuwenhoek">
        <title>Bosea vaviloviae sp. nov., a new species of slow-growing rhizobia isolated from nodules of the relict species Vavilovia formosa (Stev.) Fed.</title>
        <authorList>
            <person name="Safronova V.I."/>
            <person name="Kuznetsova I.G."/>
            <person name="Sazanova A.L."/>
            <person name="Kimeklis A.K."/>
            <person name="Belimov A.A."/>
            <person name="Andronov E.E."/>
            <person name="Pinaev A.G."/>
            <person name="Chizhevskaya E.P."/>
            <person name="Pukhaev A.R."/>
            <person name="Popov K.P."/>
            <person name="Willems A."/>
            <person name="Tikhonovich I.A."/>
        </authorList>
    </citation>
    <scope>NUCLEOTIDE SEQUENCE [LARGE SCALE GENOMIC DNA]</scope>
    <source>
        <strain evidence="7 8">Vaf18</strain>
    </source>
</reference>
<dbReference type="SUPFAM" id="SSF56925">
    <property type="entry name" value="OMPA-like"/>
    <property type="match status" value="1"/>
</dbReference>
<dbReference type="Gene3D" id="2.40.160.20">
    <property type="match status" value="1"/>
</dbReference>
<dbReference type="PANTHER" id="PTHR34001:SF3">
    <property type="entry name" value="BLL7405 PROTEIN"/>
    <property type="match status" value="1"/>
</dbReference>
<dbReference type="OrthoDB" id="8001404at2"/>
<organism evidence="7 8">
    <name type="scientific">Bosea vaviloviae</name>
    <dbReference type="NCBI Taxonomy" id="1526658"/>
    <lineage>
        <taxon>Bacteria</taxon>
        <taxon>Pseudomonadati</taxon>
        <taxon>Pseudomonadota</taxon>
        <taxon>Alphaproteobacteria</taxon>
        <taxon>Hyphomicrobiales</taxon>
        <taxon>Boseaceae</taxon>
        <taxon>Bosea</taxon>
    </lineage>
</organism>
<evidence type="ECO:0000313" key="7">
    <source>
        <dbReference type="EMBL" id="AOO81695.1"/>
    </source>
</evidence>
<proteinExistence type="inferred from homology"/>
<evidence type="ECO:0000256" key="3">
    <source>
        <dbReference type="ARBA" id="ARBA00023136"/>
    </source>
</evidence>
<dbReference type="Pfam" id="PF13505">
    <property type="entry name" value="OMP_b-brl"/>
    <property type="match status" value="1"/>
</dbReference>
<evidence type="ECO:0000313" key="8">
    <source>
        <dbReference type="Proteomes" id="UP000094969"/>
    </source>
</evidence>
<keyword evidence="2" id="KW-0732">Signal</keyword>